<keyword evidence="2" id="KW-1185">Reference proteome</keyword>
<evidence type="ECO:0000313" key="1">
    <source>
        <dbReference type="EMBL" id="ABD12290.1"/>
    </source>
</evidence>
<reference evidence="1 2" key="1">
    <citation type="journal article" date="2007" name="Genome Res.">
        <title>Genome characteristics of facultatively symbiotic Frankia sp. strains reflect host range and host plant biogeography.</title>
        <authorList>
            <person name="Normand P."/>
            <person name="Lapierre P."/>
            <person name="Tisa L.S."/>
            <person name="Gogarten J.P."/>
            <person name="Alloisio N."/>
            <person name="Bagnarol E."/>
            <person name="Bassi C.A."/>
            <person name="Berry A.M."/>
            <person name="Bickhart D.M."/>
            <person name="Choisne N."/>
            <person name="Couloux A."/>
            <person name="Cournoyer B."/>
            <person name="Cruveiller S."/>
            <person name="Daubin V."/>
            <person name="Demange N."/>
            <person name="Francino M.P."/>
            <person name="Goltsman E."/>
            <person name="Huang Y."/>
            <person name="Kopp O.R."/>
            <person name="Labarre L."/>
            <person name="Lapidus A."/>
            <person name="Lavire C."/>
            <person name="Marechal J."/>
            <person name="Martinez M."/>
            <person name="Mastronunzio J.E."/>
            <person name="Mullin B.C."/>
            <person name="Niemann J."/>
            <person name="Pujic P."/>
            <person name="Rawnsley T."/>
            <person name="Rouy Z."/>
            <person name="Schenowitz C."/>
            <person name="Sellstedt A."/>
            <person name="Tavares F."/>
            <person name="Tomkins J.P."/>
            <person name="Vallenet D."/>
            <person name="Valverde C."/>
            <person name="Wall L.G."/>
            <person name="Wang Y."/>
            <person name="Medigue C."/>
            <person name="Benson D.R."/>
        </authorList>
    </citation>
    <scope>NUCLEOTIDE SEQUENCE [LARGE SCALE GENOMIC DNA]</scope>
    <source>
        <strain evidence="2">DSM 45818 / CECT 9043 / CcI3</strain>
    </source>
</reference>
<protein>
    <submittedName>
        <fullName evidence="1">Uncharacterized protein</fullName>
    </submittedName>
</protein>
<organism evidence="1 2">
    <name type="scientific">Frankia casuarinae (strain DSM 45818 / CECT 9043 / HFP020203 / CcI3)</name>
    <dbReference type="NCBI Taxonomy" id="106370"/>
    <lineage>
        <taxon>Bacteria</taxon>
        <taxon>Bacillati</taxon>
        <taxon>Actinomycetota</taxon>
        <taxon>Actinomycetes</taxon>
        <taxon>Frankiales</taxon>
        <taxon>Frankiaceae</taxon>
        <taxon>Frankia</taxon>
    </lineage>
</organism>
<dbReference type="EMBL" id="CP000249">
    <property type="protein sequence ID" value="ABD12290.1"/>
    <property type="molecule type" value="Genomic_DNA"/>
</dbReference>
<accession>Q2J8V2</accession>
<sequence length="84" mass="9344">MFGRLFLRNNRTSMTLVPGCPRGSDTSKLSPGLAVRCHGHEDLRQCFGTTLFRDNVVPEQPAGRLALRRTGRSAPVNRFPIPHT</sequence>
<dbReference type="KEGG" id="fra:Francci3_2932"/>
<dbReference type="AlphaFoldDB" id="Q2J8V2"/>
<gene>
    <name evidence="1" type="ordered locus">Francci3_2932</name>
</gene>
<dbReference type="STRING" id="106370.Francci3_2932"/>
<dbReference type="Proteomes" id="UP000001937">
    <property type="component" value="Chromosome"/>
</dbReference>
<name>Q2J8V2_FRACC</name>
<proteinExistence type="predicted"/>
<dbReference type="HOGENOM" id="CLU_2522720_0_0_11"/>
<evidence type="ECO:0000313" key="2">
    <source>
        <dbReference type="Proteomes" id="UP000001937"/>
    </source>
</evidence>